<dbReference type="AlphaFoldDB" id="A0A9K3E3Y2"/>
<evidence type="ECO:0000313" key="2">
    <source>
        <dbReference type="Proteomes" id="UP000215914"/>
    </source>
</evidence>
<reference evidence="1" key="2">
    <citation type="submission" date="2020-06" db="EMBL/GenBank/DDBJ databases">
        <title>Helianthus annuus Genome sequencing and assembly Release 2.</title>
        <authorList>
            <person name="Gouzy J."/>
            <person name="Langlade N."/>
            <person name="Munos S."/>
        </authorList>
    </citation>
    <scope>NUCLEOTIDE SEQUENCE</scope>
    <source>
        <tissue evidence="1">Leaves</tissue>
    </source>
</reference>
<comment type="caution">
    <text evidence="1">The sequence shown here is derived from an EMBL/GenBank/DDBJ whole genome shotgun (WGS) entry which is preliminary data.</text>
</comment>
<gene>
    <name evidence="1" type="ORF">HanXRQr2_Chr15g0705531</name>
</gene>
<proteinExistence type="predicted"/>
<name>A0A9K3E3Y2_HELAN</name>
<sequence>MSGDGMTKRMSGFGCRTGWMHIELPEWEGLQWIKQIVLQPGGRNKGGRVCLGVEQVRCVWCSLGELEAF</sequence>
<accession>A0A9K3E3Y2</accession>
<keyword evidence="2" id="KW-1185">Reference proteome</keyword>
<reference evidence="1" key="1">
    <citation type="journal article" date="2017" name="Nature">
        <title>The sunflower genome provides insights into oil metabolism, flowering and Asterid evolution.</title>
        <authorList>
            <person name="Badouin H."/>
            <person name="Gouzy J."/>
            <person name="Grassa C.J."/>
            <person name="Murat F."/>
            <person name="Staton S.E."/>
            <person name="Cottret L."/>
            <person name="Lelandais-Briere C."/>
            <person name="Owens G.L."/>
            <person name="Carrere S."/>
            <person name="Mayjonade B."/>
            <person name="Legrand L."/>
            <person name="Gill N."/>
            <person name="Kane N.C."/>
            <person name="Bowers J.E."/>
            <person name="Hubner S."/>
            <person name="Bellec A."/>
            <person name="Berard A."/>
            <person name="Berges H."/>
            <person name="Blanchet N."/>
            <person name="Boniface M.C."/>
            <person name="Brunel D."/>
            <person name="Catrice O."/>
            <person name="Chaidir N."/>
            <person name="Claudel C."/>
            <person name="Donnadieu C."/>
            <person name="Faraut T."/>
            <person name="Fievet G."/>
            <person name="Helmstetter N."/>
            <person name="King M."/>
            <person name="Knapp S.J."/>
            <person name="Lai Z."/>
            <person name="Le Paslier M.C."/>
            <person name="Lippi Y."/>
            <person name="Lorenzon L."/>
            <person name="Mandel J.R."/>
            <person name="Marage G."/>
            <person name="Marchand G."/>
            <person name="Marquand E."/>
            <person name="Bret-Mestries E."/>
            <person name="Morien E."/>
            <person name="Nambeesan S."/>
            <person name="Nguyen T."/>
            <person name="Pegot-Espagnet P."/>
            <person name="Pouilly N."/>
            <person name="Raftis F."/>
            <person name="Sallet E."/>
            <person name="Schiex T."/>
            <person name="Thomas J."/>
            <person name="Vandecasteele C."/>
            <person name="Vares D."/>
            <person name="Vear F."/>
            <person name="Vautrin S."/>
            <person name="Crespi M."/>
            <person name="Mangin B."/>
            <person name="Burke J.M."/>
            <person name="Salse J."/>
            <person name="Munos S."/>
            <person name="Vincourt P."/>
            <person name="Rieseberg L.H."/>
            <person name="Langlade N.B."/>
        </authorList>
    </citation>
    <scope>NUCLEOTIDE SEQUENCE</scope>
    <source>
        <tissue evidence="1">Leaves</tissue>
    </source>
</reference>
<dbReference type="Proteomes" id="UP000215914">
    <property type="component" value="Unassembled WGS sequence"/>
</dbReference>
<dbReference type="EMBL" id="MNCJ02000330">
    <property type="protein sequence ID" value="KAF5765591.1"/>
    <property type="molecule type" value="Genomic_DNA"/>
</dbReference>
<protein>
    <submittedName>
        <fullName evidence="1">Uncharacterized protein</fullName>
    </submittedName>
</protein>
<organism evidence="1 2">
    <name type="scientific">Helianthus annuus</name>
    <name type="common">Common sunflower</name>
    <dbReference type="NCBI Taxonomy" id="4232"/>
    <lineage>
        <taxon>Eukaryota</taxon>
        <taxon>Viridiplantae</taxon>
        <taxon>Streptophyta</taxon>
        <taxon>Embryophyta</taxon>
        <taxon>Tracheophyta</taxon>
        <taxon>Spermatophyta</taxon>
        <taxon>Magnoliopsida</taxon>
        <taxon>eudicotyledons</taxon>
        <taxon>Gunneridae</taxon>
        <taxon>Pentapetalae</taxon>
        <taxon>asterids</taxon>
        <taxon>campanulids</taxon>
        <taxon>Asterales</taxon>
        <taxon>Asteraceae</taxon>
        <taxon>Asteroideae</taxon>
        <taxon>Heliantheae alliance</taxon>
        <taxon>Heliantheae</taxon>
        <taxon>Helianthus</taxon>
    </lineage>
</organism>
<evidence type="ECO:0000313" key="1">
    <source>
        <dbReference type="EMBL" id="KAF5765591.1"/>
    </source>
</evidence>
<dbReference type="Gramene" id="mRNA:HanXRQr2_Chr15g0705531">
    <property type="protein sequence ID" value="CDS:HanXRQr2_Chr15g0705531.1"/>
    <property type="gene ID" value="HanXRQr2_Chr15g0705531"/>
</dbReference>